<sequence>MYCSRFCQKLDWPRHRVICKAIQKQLSEGVQLPISHYDRGFIHYLIFVNMDRCCTQLRERAKKEFPSAPLSSLLVHMLFTFGNPPLVKISLAETHTWDDDERLEMEFLLNRAREREGQRTLVTAMVREGYSDDTGPGVREFPFLLYHSDSWLVKHPSSWGDGGINKK</sequence>
<reference evidence="6" key="2">
    <citation type="submission" date="2015-01" db="EMBL/GenBank/DDBJ databases">
        <title>Evolutionary Origins and Diversification of the Mycorrhizal Mutualists.</title>
        <authorList>
            <consortium name="DOE Joint Genome Institute"/>
            <consortium name="Mycorrhizal Genomics Consortium"/>
            <person name="Kohler A."/>
            <person name="Kuo A."/>
            <person name="Nagy L.G."/>
            <person name="Floudas D."/>
            <person name="Copeland A."/>
            <person name="Barry K.W."/>
            <person name="Cichocki N."/>
            <person name="Veneault-Fourrey C."/>
            <person name="LaButti K."/>
            <person name="Lindquist E.A."/>
            <person name="Lipzen A."/>
            <person name="Lundell T."/>
            <person name="Morin E."/>
            <person name="Murat C."/>
            <person name="Riley R."/>
            <person name="Ohm R."/>
            <person name="Sun H."/>
            <person name="Tunlid A."/>
            <person name="Henrissat B."/>
            <person name="Grigoriev I.V."/>
            <person name="Hibbett D.S."/>
            <person name="Martin F."/>
        </authorList>
    </citation>
    <scope>NUCLEOTIDE SEQUENCE [LARGE SCALE GENOMIC DNA]</scope>
    <source>
        <strain evidence="6">F 1598</strain>
    </source>
</reference>
<gene>
    <name evidence="5" type="ORF">PILCRDRAFT_826167</name>
</gene>
<evidence type="ECO:0000256" key="1">
    <source>
        <dbReference type="ARBA" id="ARBA00022723"/>
    </source>
</evidence>
<dbReference type="GO" id="GO:0008270">
    <property type="term" value="F:zinc ion binding"/>
    <property type="evidence" value="ECO:0007669"/>
    <property type="project" value="UniProtKB-KW"/>
</dbReference>
<evidence type="ECO:0000256" key="2">
    <source>
        <dbReference type="ARBA" id="ARBA00022771"/>
    </source>
</evidence>
<feature type="domain" description="MYND-type" evidence="4">
    <location>
        <begin position="1"/>
        <end position="19"/>
    </location>
</feature>
<evidence type="ECO:0000259" key="4">
    <source>
        <dbReference type="Pfam" id="PF01753"/>
    </source>
</evidence>
<evidence type="ECO:0000256" key="3">
    <source>
        <dbReference type="ARBA" id="ARBA00022833"/>
    </source>
</evidence>
<dbReference type="Pfam" id="PF01753">
    <property type="entry name" value="zf-MYND"/>
    <property type="match status" value="1"/>
</dbReference>
<evidence type="ECO:0000313" key="5">
    <source>
        <dbReference type="EMBL" id="KIM76609.1"/>
    </source>
</evidence>
<dbReference type="HOGENOM" id="CLU_1595177_0_0_1"/>
<dbReference type="SUPFAM" id="SSF144232">
    <property type="entry name" value="HIT/MYND zinc finger-like"/>
    <property type="match status" value="1"/>
</dbReference>
<dbReference type="AlphaFoldDB" id="A0A0C3F9R7"/>
<dbReference type="Proteomes" id="UP000054166">
    <property type="component" value="Unassembled WGS sequence"/>
</dbReference>
<keyword evidence="6" id="KW-1185">Reference proteome</keyword>
<dbReference type="Gene3D" id="6.10.140.2220">
    <property type="match status" value="1"/>
</dbReference>
<keyword evidence="2" id="KW-0863">Zinc-finger</keyword>
<reference evidence="5 6" key="1">
    <citation type="submission" date="2014-04" db="EMBL/GenBank/DDBJ databases">
        <authorList>
            <consortium name="DOE Joint Genome Institute"/>
            <person name="Kuo A."/>
            <person name="Tarkka M."/>
            <person name="Buscot F."/>
            <person name="Kohler A."/>
            <person name="Nagy L.G."/>
            <person name="Floudas D."/>
            <person name="Copeland A."/>
            <person name="Barry K.W."/>
            <person name="Cichocki N."/>
            <person name="Veneault-Fourrey C."/>
            <person name="LaButti K."/>
            <person name="Lindquist E.A."/>
            <person name="Lipzen A."/>
            <person name="Lundell T."/>
            <person name="Morin E."/>
            <person name="Murat C."/>
            <person name="Sun H."/>
            <person name="Tunlid A."/>
            <person name="Henrissat B."/>
            <person name="Grigoriev I.V."/>
            <person name="Hibbett D.S."/>
            <person name="Martin F."/>
            <person name="Nordberg H.P."/>
            <person name="Cantor M.N."/>
            <person name="Hua S.X."/>
        </authorList>
    </citation>
    <scope>NUCLEOTIDE SEQUENCE [LARGE SCALE GENOMIC DNA]</scope>
    <source>
        <strain evidence="5 6">F 1598</strain>
    </source>
</reference>
<accession>A0A0C3F9R7</accession>
<evidence type="ECO:0000313" key="6">
    <source>
        <dbReference type="Proteomes" id="UP000054166"/>
    </source>
</evidence>
<name>A0A0C3F9R7_PILCF</name>
<dbReference type="InParanoid" id="A0A0C3F9R7"/>
<dbReference type="OrthoDB" id="2945048at2759"/>
<dbReference type="InterPro" id="IPR002893">
    <property type="entry name" value="Znf_MYND"/>
</dbReference>
<keyword evidence="3" id="KW-0862">Zinc</keyword>
<proteinExistence type="predicted"/>
<organism evidence="5 6">
    <name type="scientific">Piloderma croceum (strain F 1598)</name>
    <dbReference type="NCBI Taxonomy" id="765440"/>
    <lineage>
        <taxon>Eukaryota</taxon>
        <taxon>Fungi</taxon>
        <taxon>Dikarya</taxon>
        <taxon>Basidiomycota</taxon>
        <taxon>Agaricomycotina</taxon>
        <taxon>Agaricomycetes</taxon>
        <taxon>Agaricomycetidae</taxon>
        <taxon>Atheliales</taxon>
        <taxon>Atheliaceae</taxon>
        <taxon>Piloderma</taxon>
    </lineage>
</organism>
<dbReference type="EMBL" id="KN833033">
    <property type="protein sequence ID" value="KIM76609.1"/>
    <property type="molecule type" value="Genomic_DNA"/>
</dbReference>
<keyword evidence="1" id="KW-0479">Metal-binding</keyword>
<protein>
    <recommendedName>
        <fullName evidence="4">MYND-type domain-containing protein</fullName>
    </recommendedName>
</protein>